<dbReference type="Pfam" id="PF05751">
    <property type="entry name" value="FixH"/>
    <property type="match status" value="1"/>
</dbReference>
<evidence type="ECO:0000313" key="2">
    <source>
        <dbReference type="Proteomes" id="UP000431684"/>
    </source>
</evidence>
<dbReference type="OrthoDB" id="5295180at2"/>
<proteinExistence type="predicted"/>
<dbReference type="Proteomes" id="UP000431684">
    <property type="component" value="Unassembled WGS sequence"/>
</dbReference>
<protein>
    <submittedName>
        <fullName evidence="1">Cytochrome oxidase assembly protein</fullName>
    </submittedName>
</protein>
<organism evidence="1 2">
    <name type="scientific">Pseudoduganella dura</name>
    <dbReference type="NCBI Taxonomy" id="321982"/>
    <lineage>
        <taxon>Bacteria</taxon>
        <taxon>Pseudomonadati</taxon>
        <taxon>Pseudomonadota</taxon>
        <taxon>Betaproteobacteria</taxon>
        <taxon>Burkholderiales</taxon>
        <taxon>Oxalobacteraceae</taxon>
        <taxon>Telluria group</taxon>
        <taxon>Pseudoduganella</taxon>
    </lineage>
</organism>
<dbReference type="InterPro" id="IPR008620">
    <property type="entry name" value="FixH"/>
</dbReference>
<dbReference type="AlphaFoldDB" id="A0A6I3XP81"/>
<dbReference type="EMBL" id="WNWM01000002">
    <property type="protein sequence ID" value="MUI13545.1"/>
    <property type="molecule type" value="Genomic_DNA"/>
</dbReference>
<accession>A0A6I3XP81</accession>
<evidence type="ECO:0000313" key="1">
    <source>
        <dbReference type="EMBL" id="MUI13545.1"/>
    </source>
</evidence>
<reference evidence="1 2" key="1">
    <citation type="submission" date="2019-11" db="EMBL/GenBank/DDBJ databases">
        <title>Draft Genome Sequences of Six Type Strains of the Genus Massilia.</title>
        <authorList>
            <person name="Miess H."/>
            <person name="Frediansyah A."/>
            <person name="Goeker M."/>
            <person name="Gross H."/>
        </authorList>
    </citation>
    <scope>NUCLEOTIDE SEQUENCE [LARGE SCALE GENOMIC DNA]</scope>
    <source>
        <strain evidence="1 2">DSM 17513</strain>
    </source>
</reference>
<comment type="caution">
    <text evidence="1">The sequence shown here is derived from an EMBL/GenBank/DDBJ whole genome shotgun (WGS) entry which is preliminary data.</text>
</comment>
<sequence>MTMSSTPWYRERWPWLLMAGPAAVLAAGAWTGWLAFSQQDALVVGDYYRRGKAINQDLRRDRAAAAMDARVALRYDAVHGVLQGRLSANAPPRGTLLLHLAHATQPGKDLRLLLRPDAGGSFAVPLPRLERSRWVVLVEDDRRTWRLEGQWRWPVEREVVLAARLDR</sequence>
<name>A0A6I3XP81_9BURK</name>
<keyword evidence="2" id="KW-1185">Reference proteome</keyword>
<gene>
    <name evidence="1" type="ORF">GJV26_13890</name>
</gene>